<dbReference type="Pfam" id="PF02110">
    <property type="entry name" value="HK"/>
    <property type="match status" value="1"/>
</dbReference>
<comment type="cofactor">
    <cofactor evidence="2 11">
        <name>Mg(2+)</name>
        <dbReference type="ChEBI" id="CHEBI:18420"/>
    </cofactor>
</comment>
<dbReference type="GO" id="GO:0000287">
    <property type="term" value="F:magnesium ion binding"/>
    <property type="evidence" value="ECO:0007669"/>
    <property type="project" value="UniProtKB-UniRule"/>
</dbReference>
<protein>
    <recommendedName>
        <fullName evidence="11">Hydroxyethylthiazole kinase</fullName>
        <ecNumber evidence="11">2.7.1.50</ecNumber>
    </recommendedName>
    <alternativeName>
        <fullName evidence="11">4-methyl-5-beta-hydroxyethylthiazole kinase</fullName>
        <shortName evidence="11">TH kinase</shortName>
        <shortName evidence="11">Thz kinase</shortName>
    </alternativeName>
</protein>
<feature type="binding site" evidence="11">
    <location>
        <position position="130"/>
    </location>
    <ligand>
        <name>ATP</name>
        <dbReference type="ChEBI" id="CHEBI:30616"/>
    </ligand>
</feature>
<dbReference type="CDD" id="cd01170">
    <property type="entry name" value="THZ_kinase"/>
    <property type="match status" value="1"/>
</dbReference>
<evidence type="ECO:0000256" key="7">
    <source>
        <dbReference type="ARBA" id="ARBA00022777"/>
    </source>
</evidence>
<evidence type="ECO:0000256" key="5">
    <source>
        <dbReference type="ARBA" id="ARBA00022723"/>
    </source>
</evidence>
<keyword evidence="10 11" id="KW-0784">Thiamine biosynthesis</keyword>
<dbReference type="InterPro" id="IPR000417">
    <property type="entry name" value="Hyethyz_kinase"/>
</dbReference>
<dbReference type="Proteomes" id="UP000011988">
    <property type="component" value="Unassembled WGS sequence"/>
</dbReference>
<dbReference type="Gene3D" id="3.40.1190.20">
    <property type="match status" value="1"/>
</dbReference>
<evidence type="ECO:0000256" key="2">
    <source>
        <dbReference type="ARBA" id="ARBA00001946"/>
    </source>
</evidence>
<keyword evidence="8 11" id="KW-0067">ATP-binding</keyword>
<accession>M6D0Q9</accession>
<keyword evidence="7 11" id="KW-0418">Kinase</keyword>
<dbReference type="InterPro" id="IPR029056">
    <property type="entry name" value="Ribokinase-like"/>
</dbReference>
<comment type="function">
    <text evidence="11">Catalyzes the phosphorylation of the hydroxyl group of 4-methyl-5-beta-hydroxyethylthiazole (THZ).</text>
</comment>
<keyword evidence="5 11" id="KW-0479">Metal-binding</keyword>
<dbReference type="GO" id="GO:0009229">
    <property type="term" value="P:thiamine diphosphate biosynthetic process"/>
    <property type="evidence" value="ECO:0007669"/>
    <property type="project" value="UniProtKB-UniRule"/>
</dbReference>
<dbReference type="NCBIfam" id="NF006830">
    <property type="entry name" value="PRK09355.1"/>
    <property type="match status" value="1"/>
</dbReference>
<evidence type="ECO:0000256" key="8">
    <source>
        <dbReference type="ARBA" id="ARBA00022840"/>
    </source>
</evidence>
<organism evidence="12 13">
    <name type="scientific">Leptospira alstonii serovar Sichuan str. 79601</name>
    <dbReference type="NCBI Taxonomy" id="1218565"/>
    <lineage>
        <taxon>Bacteria</taxon>
        <taxon>Pseudomonadati</taxon>
        <taxon>Spirochaetota</taxon>
        <taxon>Spirochaetia</taxon>
        <taxon>Leptospirales</taxon>
        <taxon>Leptospiraceae</taxon>
        <taxon>Leptospira</taxon>
    </lineage>
</organism>
<dbReference type="HAMAP" id="MF_00228">
    <property type="entry name" value="Thz_kinase"/>
    <property type="match status" value="1"/>
</dbReference>
<dbReference type="GO" id="GO:0005524">
    <property type="term" value="F:ATP binding"/>
    <property type="evidence" value="ECO:0007669"/>
    <property type="project" value="UniProtKB-UniRule"/>
</dbReference>
<dbReference type="NCBIfam" id="TIGR00694">
    <property type="entry name" value="thiM"/>
    <property type="match status" value="1"/>
</dbReference>
<evidence type="ECO:0000256" key="1">
    <source>
        <dbReference type="ARBA" id="ARBA00001771"/>
    </source>
</evidence>
<dbReference type="PIRSF" id="PIRSF000513">
    <property type="entry name" value="Thz_kinase"/>
    <property type="match status" value="1"/>
</dbReference>
<feature type="binding site" evidence="11">
    <location>
        <position position="203"/>
    </location>
    <ligand>
        <name>substrate</name>
    </ligand>
</feature>
<name>M6D0Q9_9LEPT</name>
<evidence type="ECO:0000256" key="4">
    <source>
        <dbReference type="ARBA" id="ARBA00022679"/>
    </source>
</evidence>
<evidence type="ECO:0000256" key="10">
    <source>
        <dbReference type="ARBA" id="ARBA00022977"/>
    </source>
</evidence>
<dbReference type="PATRIC" id="fig|1218565.3.peg.465"/>
<evidence type="ECO:0000256" key="6">
    <source>
        <dbReference type="ARBA" id="ARBA00022741"/>
    </source>
</evidence>
<dbReference type="SUPFAM" id="SSF53613">
    <property type="entry name" value="Ribokinase-like"/>
    <property type="match status" value="1"/>
</dbReference>
<dbReference type="GO" id="GO:0004417">
    <property type="term" value="F:hydroxyethylthiazole kinase activity"/>
    <property type="evidence" value="ECO:0007669"/>
    <property type="project" value="UniProtKB-UniRule"/>
</dbReference>
<dbReference type="RefSeq" id="WP_017809087.1">
    <property type="nucleotide sequence ID" value="NZ_ANIK01000007.1"/>
</dbReference>
<evidence type="ECO:0000256" key="9">
    <source>
        <dbReference type="ARBA" id="ARBA00022842"/>
    </source>
</evidence>
<dbReference type="GO" id="GO:0009228">
    <property type="term" value="P:thiamine biosynthetic process"/>
    <property type="evidence" value="ECO:0007669"/>
    <property type="project" value="UniProtKB-KW"/>
</dbReference>
<dbReference type="OrthoDB" id="9778146at2"/>
<comment type="similarity">
    <text evidence="11">Belongs to the Thz kinase family.</text>
</comment>
<dbReference type="EC" id="2.7.1.50" evidence="11"/>
<feature type="binding site" evidence="11">
    <location>
        <position position="55"/>
    </location>
    <ligand>
        <name>substrate</name>
    </ligand>
</feature>
<keyword evidence="4 11" id="KW-0808">Transferase</keyword>
<evidence type="ECO:0000256" key="3">
    <source>
        <dbReference type="ARBA" id="ARBA00004868"/>
    </source>
</evidence>
<gene>
    <name evidence="11 12" type="primary">thiM</name>
    <name evidence="12" type="ORF">LEP1GSC194_1967</name>
</gene>
<evidence type="ECO:0000256" key="11">
    <source>
        <dbReference type="HAMAP-Rule" id="MF_00228"/>
    </source>
</evidence>
<reference evidence="12 13" key="1">
    <citation type="submission" date="2013-01" db="EMBL/GenBank/DDBJ databases">
        <authorList>
            <person name="Harkins D.M."/>
            <person name="Durkin A.S."/>
            <person name="Brinkac L.M."/>
            <person name="Haft D.H."/>
            <person name="Selengut J.D."/>
            <person name="Sanka R."/>
            <person name="DePew J."/>
            <person name="Purushe J."/>
            <person name="Galloway R.L."/>
            <person name="Vinetz J.M."/>
            <person name="Sutton G.G."/>
            <person name="Nierman W.C."/>
            <person name="Fouts D.E."/>
        </authorList>
    </citation>
    <scope>NUCLEOTIDE SEQUENCE [LARGE SCALE GENOMIC DNA]</scope>
    <source>
        <strain evidence="12 13">79601</strain>
    </source>
</reference>
<dbReference type="EMBL" id="ANIK01000007">
    <property type="protein sequence ID" value="EMJ97737.1"/>
    <property type="molecule type" value="Genomic_DNA"/>
</dbReference>
<evidence type="ECO:0000313" key="13">
    <source>
        <dbReference type="Proteomes" id="UP000011988"/>
    </source>
</evidence>
<comment type="catalytic activity">
    <reaction evidence="1 11">
        <text>5-(2-hydroxyethyl)-4-methylthiazole + ATP = 4-methyl-5-(2-phosphooxyethyl)-thiazole + ADP + H(+)</text>
        <dbReference type="Rhea" id="RHEA:24212"/>
        <dbReference type="ChEBI" id="CHEBI:15378"/>
        <dbReference type="ChEBI" id="CHEBI:17957"/>
        <dbReference type="ChEBI" id="CHEBI:30616"/>
        <dbReference type="ChEBI" id="CHEBI:58296"/>
        <dbReference type="ChEBI" id="CHEBI:456216"/>
        <dbReference type="EC" id="2.7.1.50"/>
    </reaction>
</comment>
<proteinExistence type="inferred from homology"/>
<comment type="pathway">
    <text evidence="3 11">Cofactor biosynthesis; thiamine diphosphate biosynthesis; 4-methyl-5-(2-phosphoethyl)-thiazole from 5-(2-hydroxyethyl)-4-methylthiazole: step 1/1.</text>
</comment>
<sequence length="265" mass="27424">MSKNIILERVWPAREIVEDLFELKKHSPLTHVMTNVVVTNWTANVLLAVGASPAMVIAEEEAGEFAKIANGLLINVGTVTLNDAKAMKIAASAACQKNAPWVMDPVAVGVLGFRTEVATELLKFKPTVIRGNASEILALAGTGSGGKGVDSTARSSDVLSFAKELSEKTGAVVAVSGEVDYVTNGIDVIAVPGGDPMMTKVTGVGCSLGALIASFLGVQKDPLRASVSASAVFAIAGSRAAKDSNGPGSFAVNFLDRLSLLSIER</sequence>
<comment type="caution">
    <text evidence="12">The sequence shown here is derived from an EMBL/GenBank/DDBJ whole genome shotgun (WGS) entry which is preliminary data.</text>
</comment>
<keyword evidence="9 11" id="KW-0460">Magnesium</keyword>
<dbReference type="UniPathway" id="UPA00060">
    <property type="reaction ID" value="UER00139"/>
</dbReference>
<keyword evidence="6 11" id="KW-0547">Nucleotide-binding</keyword>
<dbReference type="PRINTS" id="PR01099">
    <property type="entry name" value="HYETHTZKNASE"/>
</dbReference>
<feature type="binding site" evidence="11">
    <location>
        <position position="176"/>
    </location>
    <ligand>
        <name>ATP</name>
        <dbReference type="ChEBI" id="CHEBI:30616"/>
    </ligand>
</feature>
<dbReference type="AlphaFoldDB" id="M6D0Q9"/>
<evidence type="ECO:0000313" key="12">
    <source>
        <dbReference type="EMBL" id="EMJ97737.1"/>
    </source>
</evidence>